<dbReference type="GO" id="GO:0046475">
    <property type="term" value="P:glycerophospholipid catabolic process"/>
    <property type="evidence" value="ECO:0007669"/>
    <property type="project" value="TreeGrafter"/>
</dbReference>
<feature type="transmembrane region" description="Helical" evidence="2">
    <location>
        <begin position="132"/>
        <end position="158"/>
    </location>
</feature>
<organism evidence="4 5">
    <name type="scientific">Bradyrhizobium shewense</name>
    <dbReference type="NCBI Taxonomy" id="1761772"/>
    <lineage>
        <taxon>Bacteria</taxon>
        <taxon>Pseudomonadati</taxon>
        <taxon>Pseudomonadota</taxon>
        <taxon>Alphaproteobacteria</taxon>
        <taxon>Hyphomicrobiales</taxon>
        <taxon>Nitrobacteraceae</taxon>
        <taxon>Bradyrhizobium</taxon>
    </lineage>
</organism>
<dbReference type="PANTHER" id="PTHR10728:SF40">
    <property type="entry name" value="PATATIN FAMILY PROTEIN"/>
    <property type="match status" value="1"/>
</dbReference>
<dbReference type="EMBL" id="FMAI01000016">
    <property type="protein sequence ID" value="SCB52072.1"/>
    <property type="molecule type" value="Genomic_DNA"/>
</dbReference>
<gene>
    <name evidence="4" type="ORF">GA0061098_1016153</name>
</gene>
<proteinExistence type="predicted"/>
<dbReference type="RefSeq" id="WP_091964103.1">
    <property type="nucleotide sequence ID" value="NZ_FMAI01000016.1"/>
</dbReference>
<dbReference type="PANTHER" id="PTHR10728">
    <property type="entry name" value="CYTOSOLIC PHOSPHOLIPASE A2"/>
    <property type="match status" value="1"/>
</dbReference>
<evidence type="ECO:0000259" key="3">
    <source>
        <dbReference type="Pfam" id="PF01734"/>
    </source>
</evidence>
<evidence type="ECO:0000313" key="5">
    <source>
        <dbReference type="Proteomes" id="UP000199184"/>
    </source>
</evidence>
<keyword evidence="2" id="KW-0472">Membrane</keyword>
<feature type="transmembrane region" description="Helical" evidence="2">
    <location>
        <begin position="304"/>
        <end position="327"/>
    </location>
</feature>
<name>A0A1C3XIF8_9BRAD</name>
<dbReference type="InterPro" id="IPR016035">
    <property type="entry name" value="Acyl_Trfase/lysoPLipase"/>
</dbReference>
<sequence length="762" mass="82258">MISITQLAKEMAGINARRGATGLPLLDMPSEGGLANGASGLALSGGGIRSAATCLGAVQALQASGKLKHLDYLSTVSGGGYLGCCLAANMSEERGFPFLNEANDLNDLQDSVAVRYIRDHTNYLMPAGFSDFLASLGVILRGLATSAVLVMGPLLVLAGLTACVLKNAPAAAAVGFGLTFAMIVVFAGYLLALAIHRSRLEVRGKSAYEFRSAASHVTVLAICVVGVALTIELQPLAIDALRTPLEQQGLLSWMIIGVIGASKYLAPFAGAVAAFGSWFVEVARATERSRSKSSMLRSIASRSAVWMAAVVVPLLLWRIYLILASAAIPDGAGYSFAVEMIRPCGDYLTVIYLISGAILIGLSWFFEPNANSLHRLYRDRLGDAFLFLAPTGNEEQVNSVDRMKLSAINVVNSPYLLINTALNIQRSEYANKRGRDADFFIFSRDFIGSRATGYVPTKTMEEAVPILDLATAMAVSGAAASSNMGASALKPMSFTLALLNVRLGYWMTNPSTFADKRIDFAGREIGSSLRLYLRSVFYLWSEMFSTLDETNDAVYLTDGGHIENLGIYELLRRRCRLIVAVDAEADPELRFPSLMALQRYARLDLGVRIELPWQSIRERYLTCCRDLSESDGKGGLISGSNGCHAAVGSIIYPEGPPGTIIYVKSTLTGDENDIVLDYKRRYPSFPHETTMDQFFGEEQFEAYRALGFHAMHRLLEGDDRSAGLEDGIGTKQERAARISALFQAPVPAALPSPETTVKTSAP</sequence>
<keyword evidence="2" id="KW-1133">Transmembrane helix</keyword>
<dbReference type="Proteomes" id="UP000199184">
    <property type="component" value="Unassembled WGS sequence"/>
</dbReference>
<dbReference type="InterPro" id="IPR002641">
    <property type="entry name" value="PNPLA_dom"/>
</dbReference>
<dbReference type="SUPFAM" id="SSF52151">
    <property type="entry name" value="FabD/lysophospholipase-like"/>
    <property type="match status" value="1"/>
</dbReference>
<protein>
    <submittedName>
        <fullName evidence="4">Patatin-like phospholipase</fullName>
    </submittedName>
</protein>
<dbReference type="AlphaFoldDB" id="A0A1C3XIF8"/>
<keyword evidence="2" id="KW-0812">Transmembrane</keyword>
<feature type="domain" description="PNPLA" evidence="3">
    <location>
        <begin position="41"/>
        <end position="111"/>
    </location>
</feature>
<feature type="transmembrane region" description="Helical" evidence="2">
    <location>
        <begin position="170"/>
        <end position="192"/>
    </location>
</feature>
<feature type="transmembrane region" description="Helical" evidence="2">
    <location>
        <begin position="213"/>
        <end position="231"/>
    </location>
</feature>
<dbReference type="GO" id="GO:0005829">
    <property type="term" value="C:cytosol"/>
    <property type="evidence" value="ECO:0007669"/>
    <property type="project" value="TreeGrafter"/>
</dbReference>
<dbReference type="Gene3D" id="3.40.1090.10">
    <property type="entry name" value="Cytosolic phospholipase A2 catalytic domain"/>
    <property type="match status" value="2"/>
</dbReference>
<reference evidence="5" key="1">
    <citation type="submission" date="2016-08" db="EMBL/GenBank/DDBJ databases">
        <authorList>
            <person name="Varghese N."/>
            <person name="Submissions Spin"/>
        </authorList>
    </citation>
    <scope>NUCLEOTIDE SEQUENCE [LARGE SCALE GENOMIC DNA]</scope>
    <source>
        <strain evidence="5">ERR11</strain>
    </source>
</reference>
<accession>A0A1C3XIF8</accession>
<feature type="transmembrane region" description="Helical" evidence="2">
    <location>
        <begin position="251"/>
        <end position="283"/>
    </location>
</feature>
<dbReference type="GO" id="GO:0004623">
    <property type="term" value="F:phospholipase A2 activity"/>
    <property type="evidence" value="ECO:0007669"/>
    <property type="project" value="TreeGrafter"/>
</dbReference>
<evidence type="ECO:0000256" key="2">
    <source>
        <dbReference type="SAM" id="Phobius"/>
    </source>
</evidence>
<dbReference type="Pfam" id="PF01734">
    <property type="entry name" value="Patatin"/>
    <property type="match status" value="1"/>
</dbReference>
<keyword evidence="5" id="KW-1185">Reference proteome</keyword>
<evidence type="ECO:0000313" key="4">
    <source>
        <dbReference type="EMBL" id="SCB52072.1"/>
    </source>
</evidence>
<feature type="transmembrane region" description="Helical" evidence="2">
    <location>
        <begin position="347"/>
        <end position="366"/>
    </location>
</feature>
<keyword evidence="1" id="KW-0443">Lipid metabolism</keyword>
<evidence type="ECO:0000256" key="1">
    <source>
        <dbReference type="ARBA" id="ARBA00023098"/>
    </source>
</evidence>